<keyword evidence="1" id="KW-0732">Signal</keyword>
<accession>A0ABT4UJN9</accession>
<dbReference type="InterPro" id="IPR032710">
    <property type="entry name" value="NTF2-like_dom_sf"/>
</dbReference>
<evidence type="ECO:0000256" key="1">
    <source>
        <dbReference type="SAM" id="SignalP"/>
    </source>
</evidence>
<keyword evidence="3" id="KW-1185">Reference proteome</keyword>
<reference evidence="2 3" key="1">
    <citation type="submission" date="2022-12" db="EMBL/GenBank/DDBJ databases">
        <title>Chitinophagaceae gen. sp. nov., a new member of the family Chitinophagaceae, isolated from soil in a chemical factory.</title>
        <authorList>
            <person name="Ke Z."/>
        </authorList>
    </citation>
    <scope>NUCLEOTIDE SEQUENCE [LARGE SCALE GENOMIC DNA]</scope>
    <source>
        <strain evidence="2 3">LY-5</strain>
    </source>
</reference>
<organism evidence="2 3">
    <name type="scientific">Polluticaenibacter yanchengensis</name>
    <dbReference type="NCBI Taxonomy" id="3014562"/>
    <lineage>
        <taxon>Bacteria</taxon>
        <taxon>Pseudomonadati</taxon>
        <taxon>Bacteroidota</taxon>
        <taxon>Chitinophagia</taxon>
        <taxon>Chitinophagales</taxon>
        <taxon>Chitinophagaceae</taxon>
        <taxon>Polluticaenibacter</taxon>
    </lineage>
</organism>
<comment type="caution">
    <text evidence="2">The sequence shown here is derived from an EMBL/GenBank/DDBJ whole genome shotgun (WGS) entry which is preliminary data.</text>
</comment>
<sequence>MKVSIILVVIISLSVNGIMAQKTAKQSNSKSIKMDFSKITNKEVKQALEALEENNKEAWFALFTDDAKFTDDGRAMDFKSFFNNAFSKKEKFLAIEKVENDSKDITGNFYAGQWGTFKVFFRFRQNADGKFHQLDIGQAK</sequence>
<name>A0ABT4UJN9_9BACT</name>
<dbReference type="RefSeq" id="WP_407031377.1">
    <property type="nucleotide sequence ID" value="NZ_JAQGEF010000009.1"/>
</dbReference>
<dbReference type="Proteomes" id="UP001210231">
    <property type="component" value="Unassembled WGS sequence"/>
</dbReference>
<feature type="chain" id="PRO_5045485801" evidence="1">
    <location>
        <begin position="21"/>
        <end position="140"/>
    </location>
</feature>
<proteinExistence type="predicted"/>
<feature type="signal peptide" evidence="1">
    <location>
        <begin position="1"/>
        <end position="20"/>
    </location>
</feature>
<gene>
    <name evidence="2" type="ORF">O3P16_09555</name>
</gene>
<evidence type="ECO:0000313" key="2">
    <source>
        <dbReference type="EMBL" id="MDA3615052.1"/>
    </source>
</evidence>
<dbReference type="SUPFAM" id="SSF54427">
    <property type="entry name" value="NTF2-like"/>
    <property type="match status" value="1"/>
</dbReference>
<evidence type="ECO:0000313" key="3">
    <source>
        <dbReference type="Proteomes" id="UP001210231"/>
    </source>
</evidence>
<protein>
    <submittedName>
        <fullName evidence="2">Nuclear transport factor 2 family protein</fullName>
    </submittedName>
</protein>
<dbReference type="EMBL" id="JAQGEF010000009">
    <property type="protein sequence ID" value="MDA3615052.1"/>
    <property type="molecule type" value="Genomic_DNA"/>
</dbReference>